<reference evidence="1" key="1">
    <citation type="submission" date="2022-07" db="EMBL/GenBank/DDBJ databases">
        <title>Genome Sequence of Leucocoprinus birnbaumii.</title>
        <authorList>
            <person name="Buettner E."/>
        </authorList>
    </citation>
    <scope>NUCLEOTIDE SEQUENCE</scope>
    <source>
        <strain evidence="1">VT141</strain>
    </source>
</reference>
<dbReference type="AlphaFoldDB" id="A0AAD5VN11"/>
<sequence>MSGNIAIENLLSENETLKGLLGMQDPDFVRVAIRYASQSELVMSGNTAVENLLSENERLKGLFELQTARIPKAKKLTSRLIAERKAQVWKAKYLAMKRTKRYYQVALKDSMRNHRQLALECADHLGVMQASDPLEVEME</sequence>
<accession>A0AAD5VN11</accession>
<name>A0AAD5VN11_9AGAR</name>
<protein>
    <submittedName>
        <fullName evidence="1">Uncharacterized protein</fullName>
    </submittedName>
</protein>
<keyword evidence="2" id="KW-1185">Reference proteome</keyword>
<evidence type="ECO:0000313" key="1">
    <source>
        <dbReference type="EMBL" id="KAJ3564861.1"/>
    </source>
</evidence>
<evidence type="ECO:0000313" key="2">
    <source>
        <dbReference type="Proteomes" id="UP001213000"/>
    </source>
</evidence>
<organism evidence="1 2">
    <name type="scientific">Leucocoprinus birnbaumii</name>
    <dbReference type="NCBI Taxonomy" id="56174"/>
    <lineage>
        <taxon>Eukaryota</taxon>
        <taxon>Fungi</taxon>
        <taxon>Dikarya</taxon>
        <taxon>Basidiomycota</taxon>
        <taxon>Agaricomycotina</taxon>
        <taxon>Agaricomycetes</taxon>
        <taxon>Agaricomycetidae</taxon>
        <taxon>Agaricales</taxon>
        <taxon>Agaricineae</taxon>
        <taxon>Agaricaceae</taxon>
        <taxon>Leucocoprinus</taxon>
    </lineage>
</organism>
<comment type="caution">
    <text evidence="1">The sequence shown here is derived from an EMBL/GenBank/DDBJ whole genome shotgun (WGS) entry which is preliminary data.</text>
</comment>
<dbReference type="Proteomes" id="UP001213000">
    <property type="component" value="Unassembled WGS sequence"/>
</dbReference>
<dbReference type="EMBL" id="JANIEX010000623">
    <property type="protein sequence ID" value="KAJ3564861.1"/>
    <property type="molecule type" value="Genomic_DNA"/>
</dbReference>
<gene>
    <name evidence="1" type="ORF">NP233_g8017</name>
</gene>
<proteinExistence type="predicted"/>